<feature type="signal peptide" evidence="1">
    <location>
        <begin position="1"/>
        <end position="23"/>
    </location>
</feature>
<feature type="chain" id="PRO_5020929696" description="Bifunctional inhibitor/plant lipid transfer protein/seed storage helical domain-containing protein" evidence="1">
    <location>
        <begin position="24"/>
        <end position="58"/>
    </location>
</feature>
<gene>
    <name evidence="2" type="ORF">SEVIR_3G050366v2</name>
</gene>
<dbReference type="Proteomes" id="UP000298652">
    <property type="component" value="Chromosome 3"/>
</dbReference>
<dbReference type="Gramene" id="TKW24425">
    <property type="protein sequence ID" value="TKW24425"/>
    <property type="gene ID" value="SEVIR_3G050366v2"/>
</dbReference>
<evidence type="ECO:0000313" key="2">
    <source>
        <dbReference type="EMBL" id="TKW24425.1"/>
    </source>
</evidence>
<proteinExistence type="predicted"/>
<keyword evidence="1" id="KW-0732">Signal</keyword>
<evidence type="ECO:0008006" key="4">
    <source>
        <dbReference type="Google" id="ProtNLM"/>
    </source>
</evidence>
<evidence type="ECO:0000256" key="1">
    <source>
        <dbReference type="SAM" id="SignalP"/>
    </source>
</evidence>
<protein>
    <recommendedName>
        <fullName evidence="4">Bifunctional inhibitor/plant lipid transfer protein/seed storage helical domain-containing protein</fullName>
    </recommendedName>
</protein>
<dbReference type="EMBL" id="CM016554">
    <property type="protein sequence ID" value="TKW24425.1"/>
    <property type="molecule type" value="Genomic_DNA"/>
</dbReference>
<evidence type="ECO:0000313" key="3">
    <source>
        <dbReference type="Proteomes" id="UP000298652"/>
    </source>
</evidence>
<organism evidence="2 3">
    <name type="scientific">Setaria viridis</name>
    <name type="common">Green bristlegrass</name>
    <name type="synonym">Setaria italica subsp. viridis</name>
    <dbReference type="NCBI Taxonomy" id="4556"/>
    <lineage>
        <taxon>Eukaryota</taxon>
        <taxon>Viridiplantae</taxon>
        <taxon>Streptophyta</taxon>
        <taxon>Embryophyta</taxon>
        <taxon>Tracheophyta</taxon>
        <taxon>Spermatophyta</taxon>
        <taxon>Magnoliopsida</taxon>
        <taxon>Liliopsida</taxon>
        <taxon>Poales</taxon>
        <taxon>Poaceae</taxon>
        <taxon>PACMAD clade</taxon>
        <taxon>Panicoideae</taxon>
        <taxon>Panicodae</taxon>
        <taxon>Paniceae</taxon>
        <taxon>Cenchrinae</taxon>
        <taxon>Setaria</taxon>
    </lineage>
</organism>
<dbReference type="AlphaFoldDB" id="A0A4U6V803"/>
<sequence length="58" mass="6688">MLQRACIAGLIWWSCFVLDPLAGASLKPVVKQMREPCQRTLIQFCENFDCLPRRISPH</sequence>
<accession>A0A4U6V803</accession>
<reference evidence="2" key="1">
    <citation type="submission" date="2019-03" db="EMBL/GenBank/DDBJ databases">
        <title>WGS assembly of Setaria viridis.</title>
        <authorList>
            <person name="Huang P."/>
            <person name="Jenkins J."/>
            <person name="Grimwood J."/>
            <person name="Barry K."/>
            <person name="Healey A."/>
            <person name="Mamidi S."/>
            <person name="Sreedasyam A."/>
            <person name="Shu S."/>
            <person name="Feldman M."/>
            <person name="Wu J."/>
            <person name="Yu Y."/>
            <person name="Chen C."/>
            <person name="Johnson J."/>
            <person name="Rokhsar D."/>
            <person name="Baxter I."/>
            <person name="Schmutz J."/>
            <person name="Brutnell T."/>
            <person name="Kellogg E."/>
        </authorList>
    </citation>
    <scope>NUCLEOTIDE SEQUENCE [LARGE SCALE GENOMIC DNA]</scope>
</reference>
<name>A0A4U6V803_SETVI</name>
<keyword evidence="3" id="KW-1185">Reference proteome</keyword>